<dbReference type="InterPro" id="IPR023214">
    <property type="entry name" value="HAD_sf"/>
</dbReference>
<dbReference type="Pfam" id="PF13419">
    <property type="entry name" value="HAD_2"/>
    <property type="match status" value="1"/>
</dbReference>
<dbReference type="RefSeq" id="WP_053184843.1">
    <property type="nucleotide sequence ID" value="NZ_FNTT01000002.1"/>
</dbReference>
<dbReference type="PANTHER" id="PTHR43434">
    <property type="entry name" value="PHOSPHOGLYCOLATE PHOSPHATASE"/>
    <property type="match status" value="1"/>
</dbReference>
<organism evidence="3 4">
    <name type="scientific">Pseudomonas kilonensis</name>
    <dbReference type="NCBI Taxonomy" id="132476"/>
    <lineage>
        <taxon>Bacteria</taxon>
        <taxon>Pseudomonadati</taxon>
        <taxon>Pseudomonadota</taxon>
        <taxon>Gammaproteobacteria</taxon>
        <taxon>Pseudomonadales</taxon>
        <taxon>Pseudomonadaceae</taxon>
        <taxon>Pseudomonas</taxon>
    </lineage>
</organism>
<name>A0ABY0YZK0_9PSED</name>
<proteinExistence type="predicted"/>
<comment type="cofactor">
    <cofactor evidence="1">
        <name>Mg(2+)</name>
        <dbReference type="ChEBI" id="CHEBI:18420"/>
    </cofactor>
</comment>
<sequence length="228" mass="24907">MTDSNVIIFDMDGTVLDSAPGILESLTYAIRQLGHDFIPGAETQKLFGPPMNQIVAKLLAPFADDRVDECVHLYRSHYREHGLYKSLPYAGISNALRYFSDRNYSLFIATSKRQEFAEKMLTYNGLFDAFQSICGTSPDGKLDDKADLVKTLLASLAKPPSSVFMIGDKRDDMQAAQRNAVIPVGALWGYGAVDELKNSGALALADTPWALPSIVDGLLPAAGYSARH</sequence>
<gene>
    <name evidence="3" type="ORF">SAMN04490188_2656</name>
</gene>
<dbReference type="InterPro" id="IPR050155">
    <property type="entry name" value="HAD-like_hydrolase_sf"/>
</dbReference>
<protein>
    <submittedName>
        <fullName evidence="3">Phosphoglycolate phosphatase</fullName>
    </submittedName>
</protein>
<dbReference type="PANTHER" id="PTHR43434:SF20">
    <property type="entry name" value="5'-NUCLEOTIDASE"/>
    <property type="match status" value="1"/>
</dbReference>
<evidence type="ECO:0000313" key="3">
    <source>
        <dbReference type="EMBL" id="SEE11499.1"/>
    </source>
</evidence>
<dbReference type="SFLD" id="SFLDG01129">
    <property type="entry name" value="C1.5:_HAD__Beta-PGM__Phosphata"/>
    <property type="match status" value="1"/>
</dbReference>
<evidence type="ECO:0000313" key="4">
    <source>
        <dbReference type="Proteomes" id="UP000183915"/>
    </source>
</evidence>
<evidence type="ECO:0000256" key="1">
    <source>
        <dbReference type="ARBA" id="ARBA00001946"/>
    </source>
</evidence>
<dbReference type="SFLD" id="SFLDS00003">
    <property type="entry name" value="Haloacid_Dehalogenase"/>
    <property type="match status" value="1"/>
</dbReference>
<keyword evidence="4" id="KW-1185">Reference proteome</keyword>
<dbReference type="InterPro" id="IPR041492">
    <property type="entry name" value="HAD_2"/>
</dbReference>
<dbReference type="EMBL" id="FNTT01000002">
    <property type="protein sequence ID" value="SEE11499.1"/>
    <property type="molecule type" value="Genomic_DNA"/>
</dbReference>
<reference evidence="3 4" key="1">
    <citation type="submission" date="2016-10" db="EMBL/GenBank/DDBJ databases">
        <authorList>
            <person name="Varghese N."/>
            <person name="Submissions S."/>
        </authorList>
    </citation>
    <scope>NUCLEOTIDE SEQUENCE [LARGE SCALE GENOMIC DNA]</scope>
    <source>
        <strain evidence="3 4">BS3780</strain>
    </source>
</reference>
<dbReference type="Gene3D" id="3.40.50.1000">
    <property type="entry name" value="HAD superfamily/HAD-like"/>
    <property type="match status" value="1"/>
</dbReference>
<accession>A0ABY0YZK0</accession>
<dbReference type="Gene3D" id="1.10.150.240">
    <property type="entry name" value="Putative phosphatase, domain 2"/>
    <property type="match status" value="1"/>
</dbReference>
<dbReference type="InterPro" id="IPR036412">
    <property type="entry name" value="HAD-like_sf"/>
</dbReference>
<dbReference type="Proteomes" id="UP000183915">
    <property type="component" value="Unassembled WGS sequence"/>
</dbReference>
<comment type="caution">
    <text evidence="3">The sequence shown here is derived from an EMBL/GenBank/DDBJ whole genome shotgun (WGS) entry which is preliminary data.</text>
</comment>
<keyword evidence="2" id="KW-0479">Metal-binding</keyword>
<evidence type="ECO:0000256" key="2">
    <source>
        <dbReference type="ARBA" id="ARBA00022723"/>
    </source>
</evidence>
<dbReference type="InterPro" id="IPR023198">
    <property type="entry name" value="PGP-like_dom2"/>
</dbReference>
<dbReference type="SUPFAM" id="SSF56784">
    <property type="entry name" value="HAD-like"/>
    <property type="match status" value="1"/>
</dbReference>